<accession>A0A975TBG9</accession>
<protein>
    <submittedName>
        <fullName evidence="1">Uncharacterized protein</fullName>
    </submittedName>
</protein>
<dbReference type="EMBL" id="CP021056">
    <property type="protein sequence ID" value="QXE25660.1"/>
    <property type="molecule type" value="Genomic_DNA"/>
</dbReference>
<dbReference type="KEGG" id="rsin:B6N60_04380"/>
<sequence length="50" mass="5317">MKHSAKLGSTLFNALCGVNTGAVSSFMPRLLLAMAWLGYEPAITYPGSNE</sequence>
<proteinExistence type="predicted"/>
<dbReference type="Proteomes" id="UP000683511">
    <property type="component" value="Chromosome"/>
</dbReference>
<dbReference type="AlphaFoldDB" id="A0A975TBG9"/>
<gene>
    <name evidence="1" type="ORF">B6N60_04380</name>
</gene>
<reference evidence="1" key="1">
    <citation type="submission" date="2017-04" db="EMBL/GenBank/DDBJ databases">
        <title>Genome deletions in a multicellular cyanobacterial endosymbiont for morphological adaptation in marine diatoms.</title>
        <authorList>
            <person name="Wang Y."/>
            <person name="Gao H."/>
            <person name="Li R."/>
            <person name="Xu X."/>
        </authorList>
    </citation>
    <scope>NUCLEOTIDE SEQUENCE</scope>
    <source>
        <strain evidence="1">FACHB 800</strain>
    </source>
</reference>
<evidence type="ECO:0000313" key="2">
    <source>
        <dbReference type="Proteomes" id="UP000683511"/>
    </source>
</evidence>
<name>A0A975TBG9_9NOST</name>
<organism evidence="1 2">
    <name type="scientific">Richelia sinica FACHB-800</name>
    <dbReference type="NCBI Taxonomy" id="1357546"/>
    <lineage>
        <taxon>Bacteria</taxon>
        <taxon>Bacillati</taxon>
        <taxon>Cyanobacteriota</taxon>
        <taxon>Cyanophyceae</taxon>
        <taxon>Nostocales</taxon>
        <taxon>Nostocaceae</taxon>
        <taxon>Richelia</taxon>
    </lineage>
</organism>
<keyword evidence="2" id="KW-1185">Reference proteome</keyword>
<evidence type="ECO:0000313" key="1">
    <source>
        <dbReference type="EMBL" id="QXE25660.1"/>
    </source>
</evidence>